<dbReference type="PROSITE" id="PS51450">
    <property type="entry name" value="LRR"/>
    <property type="match status" value="2"/>
</dbReference>
<dbReference type="InterPro" id="IPR032675">
    <property type="entry name" value="LRR_dom_sf"/>
</dbReference>
<evidence type="ECO:0000313" key="10">
    <source>
        <dbReference type="Proteomes" id="UP000326759"/>
    </source>
</evidence>
<dbReference type="OrthoDB" id="10250990at2759"/>
<accession>A0A5N5TDA5</accession>
<reference evidence="9 10" key="1">
    <citation type="journal article" date="2019" name="PLoS Biol.">
        <title>Sex chromosomes control vertical transmission of feminizing Wolbachia symbionts in an isopod.</title>
        <authorList>
            <person name="Becking T."/>
            <person name="Chebbi M.A."/>
            <person name="Giraud I."/>
            <person name="Moumen B."/>
            <person name="Laverre T."/>
            <person name="Caubet Y."/>
            <person name="Peccoud J."/>
            <person name="Gilbert C."/>
            <person name="Cordaux R."/>
        </authorList>
    </citation>
    <scope>NUCLEOTIDE SEQUENCE [LARGE SCALE GENOMIC DNA]</scope>
    <source>
        <strain evidence="9">ANa2</strain>
        <tissue evidence="9">Whole body excluding digestive tract and cuticle</tissue>
    </source>
</reference>
<dbReference type="EMBL" id="SEYY01005910">
    <property type="protein sequence ID" value="KAB7503095.1"/>
    <property type="molecule type" value="Genomic_DNA"/>
</dbReference>
<comment type="caution">
    <text evidence="9">The sequence shown here is derived from an EMBL/GenBank/DDBJ whole genome shotgun (WGS) entry which is preliminary data.</text>
</comment>
<dbReference type="PANTHER" id="PTHR18849">
    <property type="entry name" value="LEUCINE RICH REPEAT PROTEIN"/>
    <property type="match status" value="1"/>
</dbReference>
<protein>
    <submittedName>
        <fullName evidence="9">Protein tilB-like protein</fullName>
    </submittedName>
</protein>
<evidence type="ECO:0000256" key="7">
    <source>
        <dbReference type="ARBA" id="ARBA00023273"/>
    </source>
</evidence>
<evidence type="ECO:0000256" key="3">
    <source>
        <dbReference type="ARBA" id="ARBA00022490"/>
    </source>
</evidence>
<keyword evidence="10" id="KW-1185">Reference proteome</keyword>
<organism evidence="9 10">
    <name type="scientific">Armadillidium nasatum</name>
    <dbReference type="NCBI Taxonomy" id="96803"/>
    <lineage>
        <taxon>Eukaryota</taxon>
        <taxon>Metazoa</taxon>
        <taxon>Ecdysozoa</taxon>
        <taxon>Arthropoda</taxon>
        <taxon>Crustacea</taxon>
        <taxon>Multicrustacea</taxon>
        <taxon>Malacostraca</taxon>
        <taxon>Eumalacostraca</taxon>
        <taxon>Peracarida</taxon>
        <taxon>Isopoda</taxon>
        <taxon>Oniscidea</taxon>
        <taxon>Crinocheta</taxon>
        <taxon>Armadillidiidae</taxon>
        <taxon>Armadillidium</taxon>
    </lineage>
</organism>
<dbReference type="AlphaFoldDB" id="A0A5N5TDA5"/>
<evidence type="ECO:0000256" key="4">
    <source>
        <dbReference type="ARBA" id="ARBA00022614"/>
    </source>
</evidence>
<comment type="similarity">
    <text evidence="8">Belongs to the tilB family.</text>
</comment>
<dbReference type="GO" id="GO:0005737">
    <property type="term" value="C:cytoplasm"/>
    <property type="evidence" value="ECO:0007669"/>
    <property type="project" value="UniProtKB-SubCell"/>
</dbReference>
<evidence type="ECO:0000256" key="6">
    <source>
        <dbReference type="ARBA" id="ARBA00023069"/>
    </source>
</evidence>
<dbReference type="Pfam" id="PF14580">
    <property type="entry name" value="LRR_9"/>
    <property type="match status" value="1"/>
</dbReference>
<comment type="subcellular location">
    <subcellularLocation>
        <location evidence="1">Cell projection</location>
        <location evidence="1">Cilium</location>
    </subcellularLocation>
    <subcellularLocation>
        <location evidence="2">Cytoplasm</location>
    </subcellularLocation>
</comment>
<keyword evidence="3" id="KW-0963">Cytoplasm</keyword>
<evidence type="ECO:0000256" key="2">
    <source>
        <dbReference type="ARBA" id="ARBA00004496"/>
    </source>
</evidence>
<keyword evidence="6" id="KW-0969">Cilium</keyword>
<dbReference type="SUPFAM" id="SSF52058">
    <property type="entry name" value="L domain-like"/>
    <property type="match status" value="1"/>
</dbReference>
<keyword evidence="4" id="KW-0433">Leucine-rich repeat</keyword>
<dbReference type="GO" id="GO:0005929">
    <property type="term" value="C:cilium"/>
    <property type="evidence" value="ECO:0007669"/>
    <property type="project" value="UniProtKB-SubCell"/>
</dbReference>
<dbReference type="InterPro" id="IPR001611">
    <property type="entry name" value="Leu-rich_rpt"/>
</dbReference>
<keyword evidence="7" id="KW-0966">Cell projection</keyword>
<evidence type="ECO:0000313" key="9">
    <source>
        <dbReference type="EMBL" id="KAB7503095.1"/>
    </source>
</evidence>
<keyword evidence="5" id="KW-0677">Repeat</keyword>
<dbReference type="GO" id="GO:0036158">
    <property type="term" value="P:outer dynein arm assembly"/>
    <property type="evidence" value="ECO:0007669"/>
    <property type="project" value="TreeGrafter"/>
</dbReference>
<evidence type="ECO:0000256" key="1">
    <source>
        <dbReference type="ARBA" id="ARBA00004138"/>
    </source>
</evidence>
<dbReference type="PANTHER" id="PTHR18849:SF0">
    <property type="entry name" value="CILIA- AND FLAGELLA-ASSOCIATED PROTEIN 410-RELATED"/>
    <property type="match status" value="1"/>
</dbReference>
<proteinExistence type="inferred from homology"/>
<dbReference type="Proteomes" id="UP000326759">
    <property type="component" value="Unassembled WGS sequence"/>
</dbReference>
<dbReference type="FunFam" id="3.80.10.10:FF:000052">
    <property type="entry name" value="Leucine rich repeat containing 6"/>
    <property type="match status" value="1"/>
</dbReference>
<name>A0A5N5TDA5_9CRUS</name>
<evidence type="ECO:0000256" key="8">
    <source>
        <dbReference type="ARBA" id="ARBA00049982"/>
    </source>
</evidence>
<dbReference type="Gene3D" id="3.80.10.10">
    <property type="entry name" value="Ribonuclease Inhibitor"/>
    <property type="match status" value="1"/>
</dbReference>
<gene>
    <name evidence="9" type="primary">lrrc6</name>
    <name evidence="9" type="ORF">Anas_10243</name>
</gene>
<dbReference type="SMART" id="SM00365">
    <property type="entry name" value="LRR_SD22"/>
    <property type="match status" value="4"/>
</dbReference>
<sequence>MVRITPDLVRKRAEHNDMELSTLEEVSLHQLNIEKIEHLDRWCPKLKILLLQGNLISKIENVNRLRELEYLNLALNNIEKISGLENCESLKKLDLTANFIIDLQSLKTIQNLQNLQELYLMGNPCVQYKYYRPWIINTLPTLKELDGVDILPSERLVKVNINSETFYFIGKT</sequence>
<evidence type="ECO:0000256" key="5">
    <source>
        <dbReference type="ARBA" id="ARBA00022737"/>
    </source>
</evidence>